<dbReference type="Pfam" id="PF04069">
    <property type="entry name" value="OpuAC"/>
    <property type="match status" value="1"/>
</dbReference>
<comment type="caution">
    <text evidence="2">The sequence shown here is derived from an EMBL/GenBank/DDBJ whole genome shotgun (WGS) entry which is preliminary data.</text>
</comment>
<dbReference type="Gene3D" id="3.10.105.10">
    <property type="entry name" value="Dipeptide-binding Protein, Domain 3"/>
    <property type="match status" value="1"/>
</dbReference>
<accession>A0A9W6N675</accession>
<dbReference type="AlphaFoldDB" id="A0A9W6N675"/>
<feature type="domain" description="ABC-type glycine betaine transport system substrate-binding" evidence="1">
    <location>
        <begin position="23"/>
        <end position="192"/>
    </location>
</feature>
<organism evidence="2 3">
    <name type="scientific">Methylopila turkensis</name>
    <dbReference type="NCBI Taxonomy" id="1437816"/>
    <lineage>
        <taxon>Bacteria</taxon>
        <taxon>Pseudomonadati</taxon>
        <taxon>Pseudomonadota</taxon>
        <taxon>Alphaproteobacteria</taxon>
        <taxon>Hyphomicrobiales</taxon>
        <taxon>Methylopilaceae</taxon>
        <taxon>Methylopila</taxon>
    </lineage>
</organism>
<gene>
    <name evidence="2" type="ORF">GCM10008174_08460</name>
</gene>
<reference evidence="2" key="1">
    <citation type="journal article" date="2014" name="Int. J. Syst. Evol. Microbiol.">
        <title>Complete genome sequence of Corynebacterium casei LMG S-19264T (=DSM 44701T), isolated from a smear-ripened cheese.</title>
        <authorList>
            <consortium name="US DOE Joint Genome Institute (JGI-PGF)"/>
            <person name="Walter F."/>
            <person name="Albersmeier A."/>
            <person name="Kalinowski J."/>
            <person name="Ruckert C."/>
        </authorList>
    </citation>
    <scope>NUCLEOTIDE SEQUENCE</scope>
    <source>
        <strain evidence="2">VKM B-2748</strain>
    </source>
</reference>
<proteinExistence type="predicted"/>
<dbReference type="EMBL" id="BSFL01000001">
    <property type="protein sequence ID" value="GLK79105.1"/>
    <property type="molecule type" value="Genomic_DNA"/>
</dbReference>
<dbReference type="SUPFAM" id="SSF53850">
    <property type="entry name" value="Periplasmic binding protein-like II"/>
    <property type="match status" value="1"/>
</dbReference>
<protein>
    <recommendedName>
        <fullName evidence="1">ABC-type glycine betaine transport system substrate-binding domain-containing protein</fullName>
    </recommendedName>
</protein>
<dbReference type="Proteomes" id="UP001143309">
    <property type="component" value="Unassembled WGS sequence"/>
</dbReference>
<evidence type="ECO:0000313" key="3">
    <source>
        <dbReference type="Proteomes" id="UP001143309"/>
    </source>
</evidence>
<evidence type="ECO:0000259" key="1">
    <source>
        <dbReference type="Pfam" id="PF04069"/>
    </source>
</evidence>
<dbReference type="GO" id="GO:0043190">
    <property type="term" value="C:ATP-binding cassette (ABC) transporter complex"/>
    <property type="evidence" value="ECO:0007669"/>
    <property type="project" value="InterPro"/>
</dbReference>
<reference evidence="2" key="2">
    <citation type="submission" date="2023-01" db="EMBL/GenBank/DDBJ databases">
        <authorList>
            <person name="Sun Q."/>
            <person name="Evtushenko L."/>
        </authorList>
    </citation>
    <scope>NUCLEOTIDE SEQUENCE</scope>
    <source>
        <strain evidence="2">VKM B-2748</strain>
    </source>
</reference>
<dbReference type="InterPro" id="IPR007210">
    <property type="entry name" value="ABC_Gly_betaine_transp_sub-bd"/>
</dbReference>
<evidence type="ECO:0000313" key="2">
    <source>
        <dbReference type="EMBL" id="GLK79105.1"/>
    </source>
</evidence>
<dbReference type="Gene3D" id="3.40.190.100">
    <property type="entry name" value="Glycine betaine-binding periplasmic protein, domain 2"/>
    <property type="match status" value="1"/>
</dbReference>
<keyword evidence="3" id="KW-1185">Reference proteome</keyword>
<sequence>MIGGASALIAGKALAQGFAAGAPVVLGQVQLSFYAVTGAVVHEVLERLGHTVEVRQAPHEQMFPWLAEGQIDLMAAAWLPEGHGAYWARYGADAVEVTKLYDGARFFWATPAYVPESDVATIADLAKPAVTERMAKRIQGIGPGATISVVSQKAVTDYGLGTLGYEFRTGSPADWTGALDAALAEKRWIVFPT</sequence>
<name>A0A9W6N675_9HYPH</name>
<dbReference type="GO" id="GO:0022857">
    <property type="term" value="F:transmembrane transporter activity"/>
    <property type="evidence" value="ECO:0007669"/>
    <property type="project" value="InterPro"/>
</dbReference>